<dbReference type="PANTHER" id="PTHR34458">
    <property type="entry name" value="POLLEN OLE E 1 ALLERGEN AND EXTENSIN FAMILY PROTEIN-RELATED"/>
    <property type="match status" value="1"/>
</dbReference>
<evidence type="ECO:0000313" key="3">
    <source>
        <dbReference type="Proteomes" id="UP000325081"/>
    </source>
</evidence>
<sequence length="131" mass="14379">MTSIFSILLSLARLSSAQYSLPTLAGVIYCQNASLSEVPRFRVIPRAKVEVLCNDFFQPRVVKSATTDNRGLYSFNLGRSLEDCFIEVMLPDGSCTFNPPGGVIQFPIIPIKSTSGQVVDYIPGTPIYLAR</sequence>
<accession>A0A5A7P6L9</accession>
<feature type="signal peptide" evidence="1">
    <location>
        <begin position="1"/>
        <end position="17"/>
    </location>
</feature>
<proteinExistence type="predicted"/>
<dbReference type="Pfam" id="PF01190">
    <property type="entry name" value="Pollen_Ole_e_1"/>
    <property type="match status" value="1"/>
</dbReference>
<dbReference type="EMBL" id="BKCP01002447">
    <property type="protein sequence ID" value="GER28362.1"/>
    <property type="molecule type" value="Genomic_DNA"/>
</dbReference>
<protein>
    <submittedName>
        <fullName evidence="2">Pollen Ole e 1 allergen and extensin family protein</fullName>
    </submittedName>
</protein>
<dbReference type="AlphaFoldDB" id="A0A5A7P6L9"/>
<feature type="chain" id="PRO_5022896017" evidence="1">
    <location>
        <begin position="18"/>
        <end position="131"/>
    </location>
</feature>
<comment type="caution">
    <text evidence="2">The sequence shown here is derived from an EMBL/GenBank/DDBJ whole genome shotgun (WGS) entry which is preliminary data.</text>
</comment>
<organism evidence="2 3">
    <name type="scientific">Striga asiatica</name>
    <name type="common">Asiatic witchweed</name>
    <name type="synonym">Buchnera asiatica</name>
    <dbReference type="NCBI Taxonomy" id="4170"/>
    <lineage>
        <taxon>Eukaryota</taxon>
        <taxon>Viridiplantae</taxon>
        <taxon>Streptophyta</taxon>
        <taxon>Embryophyta</taxon>
        <taxon>Tracheophyta</taxon>
        <taxon>Spermatophyta</taxon>
        <taxon>Magnoliopsida</taxon>
        <taxon>eudicotyledons</taxon>
        <taxon>Gunneridae</taxon>
        <taxon>Pentapetalae</taxon>
        <taxon>asterids</taxon>
        <taxon>lamiids</taxon>
        <taxon>Lamiales</taxon>
        <taxon>Orobanchaceae</taxon>
        <taxon>Buchnereae</taxon>
        <taxon>Striga</taxon>
    </lineage>
</organism>
<dbReference type="PANTHER" id="PTHR34458:SF11">
    <property type="entry name" value="MD-2-RELATED LIPID-RECOGNITION DOMAIN-CONTAINING PROTEIN"/>
    <property type="match status" value="1"/>
</dbReference>
<keyword evidence="3" id="KW-1185">Reference proteome</keyword>
<name>A0A5A7P6L9_STRAF</name>
<gene>
    <name evidence="2" type="ORF">STAS_04151</name>
</gene>
<dbReference type="InterPro" id="IPR040404">
    <property type="entry name" value="Phylloplanin-like"/>
</dbReference>
<keyword evidence="1" id="KW-0732">Signal</keyword>
<reference evidence="3" key="1">
    <citation type="journal article" date="2019" name="Curr. Biol.">
        <title>Genome Sequence of Striga asiatica Provides Insight into the Evolution of Plant Parasitism.</title>
        <authorList>
            <person name="Yoshida S."/>
            <person name="Kim S."/>
            <person name="Wafula E.K."/>
            <person name="Tanskanen J."/>
            <person name="Kim Y.M."/>
            <person name="Honaas L."/>
            <person name="Yang Z."/>
            <person name="Spallek T."/>
            <person name="Conn C.E."/>
            <person name="Ichihashi Y."/>
            <person name="Cheong K."/>
            <person name="Cui S."/>
            <person name="Der J.P."/>
            <person name="Gundlach H."/>
            <person name="Jiao Y."/>
            <person name="Hori C."/>
            <person name="Ishida J.K."/>
            <person name="Kasahara H."/>
            <person name="Kiba T."/>
            <person name="Kim M.S."/>
            <person name="Koo N."/>
            <person name="Laohavisit A."/>
            <person name="Lee Y.H."/>
            <person name="Lumba S."/>
            <person name="McCourt P."/>
            <person name="Mortimer J.C."/>
            <person name="Mutuku J.M."/>
            <person name="Nomura T."/>
            <person name="Sasaki-Sekimoto Y."/>
            <person name="Seto Y."/>
            <person name="Wang Y."/>
            <person name="Wakatake T."/>
            <person name="Sakakibara H."/>
            <person name="Demura T."/>
            <person name="Yamaguchi S."/>
            <person name="Yoneyama K."/>
            <person name="Manabe R.I."/>
            <person name="Nelson D.C."/>
            <person name="Schulman A.H."/>
            <person name="Timko M.P."/>
            <person name="dePamphilis C.W."/>
            <person name="Choi D."/>
            <person name="Shirasu K."/>
        </authorList>
    </citation>
    <scope>NUCLEOTIDE SEQUENCE [LARGE SCALE GENOMIC DNA]</scope>
    <source>
        <strain evidence="3">cv. UVA1</strain>
    </source>
</reference>
<dbReference type="Proteomes" id="UP000325081">
    <property type="component" value="Unassembled WGS sequence"/>
</dbReference>
<dbReference type="OrthoDB" id="898896at2759"/>
<evidence type="ECO:0000256" key="1">
    <source>
        <dbReference type="SAM" id="SignalP"/>
    </source>
</evidence>
<evidence type="ECO:0000313" key="2">
    <source>
        <dbReference type="EMBL" id="GER28362.1"/>
    </source>
</evidence>